<dbReference type="GeneID" id="19621656"/>
<dbReference type="Pfam" id="PF03580">
    <property type="entry name" value="Herpes_UL14"/>
    <property type="match status" value="1"/>
</dbReference>
<evidence type="ECO:0000256" key="5">
    <source>
        <dbReference type="ARBA" id="ARBA00022562"/>
    </source>
</evidence>
<dbReference type="KEGG" id="vg:19621656"/>
<keyword evidence="8" id="KW-1035">Host cytoplasm</keyword>
<dbReference type="RefSeq" id="YP_009042076.1">
    <property type="nucleotide sequence ID" value="NC_024306.1"/>
</dbReference>
<comment type="similarity">
    <text evidence="4">Belongs to the alphaherpesvirinae HHV-1 UL14 protein family.</text>
</comment>
<accession>A0A060PY85</accession>
<evidence type="ECO:0000256" key="1">
    <source>
        <dbReference type="ARBA" id="ARBA00004147"/>
    </source>
</evidence>
<dbReference type="GO" id="GO:0019033">
    <property type="term" value="C:viral tegument"/>
    <property type="evidence" value="ECO:0007669"/>
    <property type="project" value="UniProtKB-SubCell"/>
</dbReference>
<dbReference type="OrthoDB" id="24147at10239"/>
<organism evidence="10 11">
    <name type="scientific">Pteropodid alphaherpesvirus 1</name>
    <dbReference type="NCBI Taxonomy" id="1343901"/>
    <lineage>
        <taxon>Viruses</taxon>
        <taxon>Duplodnaviria</taxon>
        <taxon>Heunggongvirae</taxon>
        <taxon>Peploviricota</taxon>
        <taxon>Herviviricetes</taxon>
        <taxon>Herpesvirales</taxon>
        <taxon>Orthoherpesviridae</taxon>
        <taxon>Alphaherpesvirinae</taxon>
        <taxon>Simplexvirus</taxon>
        <taxon>Simplexvirus pteropodidalpha1</taxon>
    </lineage>
</organism>
<feature type="region of interest" description="Disordered" evidence="9">
    <location>
        <begin position="117"/>
        <end position="170"/>
    </location>
</feature>
<evidence type="ECO:0000256" key="2">
    <source>
        <dbReference type="ARBA" id="ARBA00004192"/>
    </source>
</evidence>
<evidence type="ECO:0000256" key="8">
    <source>
        <dbReference type="ARBA" id="ARBA00023200"/>
    </source>
</evidence>
<comment type="subcellular location">
    <subcellularLocation>
        <location evidence="2">Host cytoplasm</location>
    </subcellularLocation>
    <subcellularLocation>
        <location evidence="1">Host nucleus</location>
    </subcellularLocation>
    <subcellularLocation>
        <location evidence="3">Virion tegument</location>
    </subcellularLocation>
</comment>
<feature type="region of interest" description="Disordered" evidence="9">
    <location>
        <begin position="70"/>
        <end position="92"/>
    </location>
</feature>
<evidence type="ECO:0000313" key="11">
    <source>
        <dbReference type="Proteomes" id="UP000173965"/>
    </source>
</evidence>
<dbReference type="InterPro" id="IPR005207">
    <property type="entry name" value="Herpes_UL14"/>
</dbReference>
<keyword evidence="5" id="KW-1048">Host nucleus</keyword>
<reference evidence="11" key="1">
    <citation type="journal article" date="2014" name="J. Virol.">
        <title>Isolation and characterization of a novel alphaherpesvirus in fruit bats.</title>
        <authorList>
            <person name="Sasaki M."/>
            <person name="Setiyono A."/>
            <person name="Handharyani E."/>
            <person name="Kobayashi S."/>
            <person name="Rahmadani I."/>
            <person name="Taha S."/>
            <person name="Adiani S."/>
            <person name="Subangkit M."/>
            <person name="Nakamura I."/>
            <person name="Sawa H."/>
            <person name="Kimura T."/>
        </authorList>
    </citation>
    <scope>NUCLEOTIDE SEQUENCE [LARGE SCALE GENOMIC DNA]</scope>
</reference>
<evidence type="ECO:0000256" key="4">
    <source>
        <dbReference type="ARBA" id="ARBA00009888"/>
    </source>
</evidence>
<evidence type="ECO:0000313" key="10">
    <source>
        <dbReference type="EMBL" id="BAP00693.1"/>
    </source>
</evidence>
<dbReference type="GO" id="GO:0042025">
    <property type="term" value="C:host cell nucleus"/>
    <property type="evidence" value="ECO:0007669"/>
    <property type="project" value="UniProtKB-SubCell"/>
</dbReference>
<sequence>MAAKSAHLELEARLKSRARVEMMRQHATRVKIRVDEQEERREFLAAHRRFLDPALSERLDDVDDQLADREEQLEEAAIDTSASSDPFLDEGWMSPSDSDLLVMWQLSSAPVVRPGALFDPASPPTYGRSVDDRPGGHGLGPSPLAKTPPANDTSAPASASDSEPDSHDGV</sequence>
<proteinExistence type="inferred from homology"/>
<evidence type="ECO:0000256" key="3">
    <source>
        <dbReference type="ARBA" id="ARBA00004535"/>
    </source>
</evidence>
<keyword evidence="11" id="KW-1185">Reference proteome</keyword>
<name>A0A060PY85_9ALPH</name>
<evidence type="ECO:0000256" key="6">
    <source>
        <dbReference type="ARBA" id="ARBA00022580"/>
    </source>
</evidence>
<keyword evidence="7" id="KW-0946">Virion</keyword>
<evidence type="ECO:0000256" key="9">
    <source>
        <dbReference type="SAM" id="MobiDB-lite"/>
    </source>
</evidence>
<keyword evidence="6" id="KW-0920">Virion tegument</keyword>
<dbReference type="GO" id="GO:0030430">
    <property type="term" value="C:host cell cytoplasm"/>
    <property type="evidence" value="ECO:0007669"/>
    <property type="project" value="UniProtKB-SubCell"/>
</dbReference>
<protein>
    <submittedName>
        <fullName evidence="10">Tegument protein UL14</fullName>
    </submittedName>
</protein>
<feature type="compositionally biased region" description="Low complexity" evidence="9">
    <location>
        <begin position="148"/>
        <end position="161"/>
    </location>
</feature>
<gene>
    <name evidence="10" type="primary">UL14</name>
</gene>
<dbReference type="EMBL" id="AB825953">
    <property type="protein sequence ID" value="BAP00693.1"/>
    <property type="molecule type" value="Genomic_DNA"/>
</dbReference>
<dbReference type="Proteomes" id="UP000173965">
    <property type="component" value="Segment"/>
</dbReference>
<evidence type="ECO:0000256" key="7">
    <source>
        <dbReference type="ARBA" id="ARBA00022844"/>
    </source>
</evidence>